<sequence>MASVSDVKGKRIRLLGLVTALIGVLFIVAGGVTWGMVSTKLAAEDITVSADAPMLAGAKVAGPLEAFVQADVISGHALKATGGKTYAELDKEDPLRATAMNASFLRASLFTSVIAFGVALFAIGVGVVAILIGWALRLVGAQAAPVLVETE</sequence>
<evidence type="ECO:0000256" key="1">
    <source>
        <dbReference type="SAM" id="Phobius"/>
    </source>
</evidence>
<keyword evidence="1" id="KW-0472">Membrane</keyword>
<proteinExistence type="predicted"/>
<gene>
    <name evidence="2" type="ORF">ATK74_2607</name>
</gene>
<evidence type="ECO:0008006" key="4">
    <source>
        <dbReference type="Google" id="ProtNLM"/>
    </source>
</evidence>
<accession>A0A2A9CU98</accession>
<organism evidence="2 3">
    <name type="scientific">Propionicimonas paludicola</name>
    <dbReference type="NCBI Taxonomy" id="185243"/>
    <lineage>
        <taxon>Bacteria</taxon>
        <taxon>Bacillati</taxon>
        <taxon>Actinomycetota</taxon>
        <taxon>Actinomycetes</taxon>
        <taxon>Propionibacteriales</taxon>
        <taxon>Nocardioidaceae</taxon>
        <taxon>Propionicimonas</taxon>
    </lineage>
</organism>
<feature type="transmembrane region" description="Helical" evidence="1">
    <location>
        <begin position="12"/>
        <end position="37"/>
    </location>
</feature>
<dbReference type="RefSeq" id="WP_098461412.1">
    <property type="nucleotide sequence ID" value="NZ_PDJC01000001.1"/>
</dbReference>
<keyword evidence="1" id="KW-0812">Transmembrane</keyword>
<feature type="transmembrane region" description="Helical" evidence="1">
    <location>
        <begin position="109"/>
        <end position="136"/>
    </location>
</feature>
<evidence type="ECO:0000313" key="2">
    <source>
        <dbReference type="EMBL" id="PFG18027.1"/>
    </source>
</evidence>
<dbReference type="AlphaFoldDB" id="A0A2A9CU98"/>
<reference evidence="2 3" key="1">
    <citation type="submission" date="2017-10" db="EMBL/GenBank/DDBJ databases">
        <title>Sequencing the genomes of 1000 actinobacteria strains.</title>
        <authorList>
            <person name="Klenk H.-P."/>
        </authorList>
    </citation>
    <scope>NUCLEOTIDE SEQUENCE [LARGE SCALE GENOMIC DNA]</scope>
    <source>
        <strain evidence="2 3">DSM 15597</strain>
    </source>
</reference>
<dbReference type="Proteomes" id="UP000226079">
    <property type="component" value="Unassembled WGS sequence"/>
</dbReference>
<comment type="caution">
    <text evidence="2">The sequence shown here is derived from an EMBL/GenBank/DDBJ whole genome shotgun (WGS) entry which is preliminary data.</text>
</comment>
<name>A0A2A9CU98_9ACTN</name>
<protein>
    <recommendedName>
        <fullName evidence="4">Aromatic ring-opening dioxygenase LigA</fullName>
    </recommendedName>
</protein>
<keyword evidence="1" id="KW-1133">Transmembrane helix</keyword>
<keyword evidence="3" id="KW-1185">Reference proteome</keyword>
<dbReference type="EMBL" id="PDJC01000001">
    <property type="protein sequence ID" value="PFG18027.1"/>
    <property type="molecule type" value="Genomic_DNA"/>
</dbReference>
<evidence type="ECO:0000313" key="3">
    <source>
        <dbReference type="Proteomes" id="UP000226079"/>
    </source>
</evidence>
<dbReference type="OrthoDB" id="5243687at2"/>